<evidence type="ECO:0000313" key="2">
    <source>
        <dbReference type="Proteomes" id="UP000671908"/>
    </source>
</evidence>
<dbReference type="Proteomes" id="UP000671908">
    <property type="component" value="Chromosome"/>
</dbReference>
<name>A0A975IEG4_9SPIR</name>
<organism evidence="1 2">
    <name type="scientific">Treponema parvum</name>
    <dbReference type="NCBI Taxonomy" id="138851"/>
    <lineage>
        <taxon>Bacteria</taxon>
        <taxon>Pseudomonadati</taxon>
        <taxon>Spirochaetota</taxon>
        <taxon>Spirochaetia</taxon>
        <taxon>Spirochaetales</taxon>
        <taxon>Treponemataceae</taxon>
        <taxon>Treponema</taxon>
    </lineage>
</organism>
<dbReference type="AlphaFoldDB" id="A0A975IEG4"/>
<evidence type="ECO:0000313" key="1">
    <source>
        <dbReference type="EMBL" id="QTQ13797.1"/>
    </source>
</evidence>
<dbReference type="KEGG" id="tpav:HRQ91_04615"/>
<accession>A0A975IEG4</accession>
<proteinExistence type="predicted"/>
<keyword evidence="2" id="KW-1185">Reference proteome</keyword>
<dbReference type="EMBL" id="CP054142">
    <property type="protein sequence ID" value="QTQ13797.1"/>
    <property type="molecule type" value="Genomic_DNA"/>
</dbReference>
<reference evidence="1 2" key="1">
    <citation type="journal article" date="2021" name="Microbiol. Resour. Announc.">
        <title>Complete Genome Sequences of Three Human Oral Treponema parvum Isolates.</title>
        <authorList>
            <person name="Zeng H."/>
            <person name="Watt R.M."/>
        </authorList>
    </citation>
    <scope>NUCLEOTIDE SEQUENCE [LARGE SCALE GENOMIC DNA]</scope>
    <source>
        <strain evidence="1 2">ATCC 700770</strain>
    </source>
</reference>
<gene>
    <name evidence="1" type="ORF">HRQ91_04615</name>
</gene>
<protein>
    <submittedName>
        <fullName evidence="1">Uncharacterized protein</fullName>
    </submittedName>
</protein>
<sequence length="111" mass="12706">MSRRKNYKKNRRISSEETVLDFVEGKAIERVKEGDGSMIRLYLRQKDASAGMLDAETDTVSMPLWYWRKINGGWDVDKDSQKEIQGLYHHTGGKTLKDSNGNLVKSSIVEL</sequence>
<dbReference type="RefSeq" id="WP_210120474.1">
    <property type="nucleotide sequence ID" value="NZ_CP054142.1"/>
</dbReference>